<evidence type="ECO:0000259" key="1">
    <source>
        <dbReference type="Pfam" id="PF13521"/>
    </source>
</evidence>
<feature type="domain" description="NadR/Ttd14 AAA" evidence="1">
    <location>
        <begin position="4"/>
        <end position="98"/>
    </location>
</feature>
<name>A0A0H3GYI9_KLEPH</name>
<keyword evidence="2" id="KW-0614">Plasmid</keyword>
<dbReference type="InterPro" id="IPR038727">
    <property type="entry name" value="NadR/Ttd14_AAA_dom"/>
</dbReference>
<organism evidence="2 3">
    <name type="scientific">Klebsiella pneumoniae subsp. pneumoniae (strain HS11286)</name>
    <dbReference type="NCBI Taxonomy" id="1125630"/>
    <lineage>
        <taxon>Bacteria</taxon>
        <taxon>Pseudomonadati</taxon>
        <taxon>Pseudomonadota</taxon>
        <taxon>Gammaproteobacteria</taxon>
        <taxon>Enterobacterales</taxon>
        <taxon>Enterobacteriaceae</taxon>
        <taxon>Klebsiella/Raoultella group</taxon>
        <taxon>Klebsiella</taxon>
        <taxon>Klebsiella pneumoniae complex</taxon>
    </lineage>
</organism>
<dbReference type="Proteomes" id="UP000007841">
    <property type="component" value="Plasmid pKPHS1"/>
</dbReference>
<dbReference type="KEGG" id="kpm:KPHS_p101240"/>
<dbReference type="Pfam" id="PF13521">
    <property type="entry name" value="AAA_28"/>
    <property type="match status" value="1"/>
</dbReference>
<dbReference type="RefSeq" id="YP_005220931.1">
    <property type="nucleotide sequence ID" value="NC_016838.1"/>
</dbReference>
<dbReference type="RefSeq" id="WP_014342176.1">
    <property type="nucleotide sequence ID" value="NC_016838.1"/>
</dbReference>
<dbReference type="Gene3D" id="3.40.50.300">
    <property type="entry name" value="P-loop containing nucleotide triphosphate hydrolases"/>
    <property type="match status" value="1"/>
</dbReference>
<accession>A0A0H3GYI9</accession>
<dbReference type="InterPro" id="IPR027417">
    <property type="entry name" value="P-loop_NTPase"/>
</dbReference>
<evidence type="ECO:0000313" key="2">
    <source>
        <dbReference type="EMBL" id="AEW92032.1"/>
    </source>
</evidence>
<reference evidence="3" key="1">
    <citation type="journal article" date="2012" name="J. Bacteriol.">
        <title>Complete genome sequence of Klebsiella pneumoniae subsp. pneumoniae HS11286, a multidrug-resistant strain isolated from human sputum.</title>
        <authorList>
            <person name="Liu P."/>
            <person name="Li P."/>
            <person name="Jiang X."/>
            <person name="Bi D."/>
            <person name="Xie Y."/>
            <person name="Tai C."/>
            <person name="Deng Z."/>
            <person name="Rajakumar K."/>
            <person name="Ou H.Y."/>
        </authorList>
    </citation>
    <scope>NUCLEOTIDE SEQUENCE [LARGE SCALE GENOMIC DNA]</scope>
    <source>
        <strain evidence="3">HS11286</strain>
        <plasmid evidence="3">pKPHS1</plasmid>
    </source>
</reference>
<dbReference type="GeneID" id="11818020"/>
<sequence length="214" mass="23784">MDYRIGITGAQGSGKTTLAKFIDEHYGIPYVDAGVGALMTRLGVNVGDPMPLFERLQVQMEVARHIELVTRGAEGFVIDRTPADVMAYTLDLVGQTNDQRCIDLVLEIERFCHKTALSNFNAIAGLRPGVNLRAQDYERAQRGSLDRLYVARIDSLMCGELTKINSLAKSGDLQVFVLSGTCISVDARARSIMRVIDRHVERIESRISNRVTFH</sequence>
<evidence type="ECO:0000313" key="3">
    <source>
        <dbReference type="Proteomes" id="UP000007841"/>
    </source>
</evidence>
<dbReference type="AlphaFoldDB" id="A0A0H3GYI9"/>
<keyword evidence="3" id="KW-1185">Reference proteome</keyword>
<protein>
    <recommendedName>
        <fullName evidence="1">NadR/Ttd14 AAA domain-containing protein</fullName>
    </recommendedName>
</protein>
<dbReference type="EMBL" id="CP003223">
    <property type="protein sequence ID" value="AEW92032.1"/>
    <property type="molecule type" value="Genomic_DNA"/>
</dbReference>
<geneLocation type="plasmid" evidence="2 3">
    <name>pKPHS1</name>
</geneLocation>
<dbReference type="HOGENOM" id="CLU_111944_0_0_6"/>
<dbReference type="SUPFAM" id="SSF52540">
    <property type="entry name" value="P-loop containing nucleoside triphosphate hydrolases"/>
    <property type="match status" value="1"/>
</dbReference>
<gene>
    <name evidence="2" type="ordered locus">KPHS_p101240</name>
</gene>
<dbReference type="PATRIC" id="fig|1125630.4.peg.5301"/>
<proteinExistence type="predicted"/>